<dbReference type="EMBL" id="UYSU01047810">
    <property type="protein sequence ID" value="VDM05892.1"/>
    <property type="molecule type" value="Genomic_DNA"/>
</dbReference>
<proteinExistence type="predicted"/>
<evidence type="ECO:0000313" key="2">
    <source>
        <dbReference type="Proteomes" id="UP000275846"/>
    </source>
</evidence>
<keyword evidence="2" id="KW-1185">Reference proteome</keyword>
<reference evidence="3" key="1">
    <citation type="submission" date="2016-06" db="UniProtKB">
        <authorList>
            <consortium name="WormBaseParasite"/>
        </authorList>
    </citation>
    <scope>IDENTIFICATION</scope>
</reference>
<organism evidence="3">
    <name type="scientific">Schistocephalus solidus</name>
    <name type="common">Tapeworm</name>
    <dbReference type="NCBI Taxonomy" id="70667"/>
    <lineage>
        <taxon>Eukaryota</taxon>
        <taxon>Metazoa</taxon>
        <taxon>Spiralia</taxon>
        <taxon>Lophotrochozoa</taxon>
        <taxon>Platyhelminthes</taxon>
        <taxon>Cestoda</taxon>
        <taxon>Eucestoda</taxon>
        <taxon>Diphyllobothriidea</taxon>
        <taxon>Diphyllobothriidae</taxon>
        <taxon>Schistocephalus</taxon>
    </lineage>
</organism>
<sequence>MEFGAHSLLQTEVQVIEGADAFLVVTDLSEEVWIARILQLQLQQHSTSTESRFIFLASAIIICREESALLTEQTEDLINETEQAWCRRLELSRIAWKVVE</sequence>
<reference evidence="1 2" key="2">
    <citation type="submission" date="2018-11" db="EMBL/GenBank/DDBJ databases">
        <authorList>
            <consortium name="Pathogen Informatics"/>
        </authorList>
    </citation>
    <scope>NUCLEOTIDE SEQUENCE [LARGE SCALE GENOMIC DNA]</scope>
    <source>
        <strain evidence="1 2">NST_G2</strain>
    </source>
</reference>
<name>A0A183TSQ8_SCHSO</name>
<gene>
    <name evidence="1" type="ORF">SSLN_LOCUS19506</name>
</gene>
<dbReference type="Proteomes" id="UP000275846">
    <property type="component" value="Unassembled WGS sequence"/>
</dbReference>
<dbReference type="AlphaFoldDB" id="A0A183TSQ8"/>
<dbReference type="WBParaSite" id="SSLN_0002023601-mRNA-1">
    <property type="protein sequence ID" value="SSLN_0002023601-mRNA-1"/>
    <property type="gene ID" value="SSLN_0002023601"/>
</dbReference>
<accession>A0A183TSQ8</accession>
<evidence type="ECO:0000313" key="3">
    <source>
        <dbReference type="WBParaSite" id="SSLN_0002023601-mRNA-1"/>
    </source>
</evidence>
<protein>
    <submittedName>
        <fullName evidence="1 3">Uncharacterized protein</fullName>
    </submittedName>
</protein>
<evidence type="ECO:0000313" key="1">
    <source>
        <dbReference type="EMBL" id="VDM05892.1"/>
    </source>
</evidence>